<evidence type="ECO:0000256" key="5">
    <source>
        <dbReference type="ARBA" id="ARBA00022827"/>
    </source>
</evidence>
<dbReference type="AlphaFoldDB" id="A0A382BAX8"/>
<comment type="cofactor">
    <cofactor evidence="1">
        <name>FAD</name>
        <dbReference type="ChEBI" id="CHEBI:57692"/>
    </cofactor>
</comment>
<evidence type="ECO:0000256" key="6">
    <source>
        <dbReference type="ARBA" id="ARBA00023002"/>
    </source>
</evidence>
<comment type="similarity">
    <text evidence="3">Belongs to the methylenetetrahydrofolate reductase family.</text>
</comment>
<reference evidence="7" key="1">
    <citation type="submission" date="2018-05" db="EMBL/GenBank/DDBJ databases">
        <authorList>
            <person name="Lanie J.A."/>
            <person name="Ng W.-L."/>
            <person name="Kazmierczak K.M."/>
            <person name="Andrzejewski T.M."/>
            <person name="Davidsen T.M."/>
            <person name="Wayne K.J."/>
            <person name="Tettelin H."/>
            <person name="Glass J.I."/>
            <person name="Rusch D."/>
            <person name="Podicherti R."/>
            <person name="Tsui H.-C.T."/>
            <person name="Winkler M.E."/>
        </authorList>
    </citation>
    <scope>NUCLEOTIDE SEQUENCE</scope>
</reference>
<dbReference type="PANTHER" id="PTHR45754">
    <property type="entry name" value="METHYLENETETRAHYDROFOLATE REDUCTASE"/>
    <property type="match status" value="1"/>
</dbReference>
<gene>
    <name evidence="7" type="ORF">METZ01_LOCUS163658</name>
</gene>
<keyword evidence="6" id="KW-0560">Oxidoreductase</keyword>
<evidence type="ECO:0000256" key="1">
    <source>
        <dbReference type="ARBA" id="ARBA00001974"/>
    </source>
</evidence>
<comment type="pathway">
    <text evidence="2">One-carbon metabolism; tetrahydrofolate interconversion.</text>
</comment>
<dbReference type="SUPFAM" id="SSF51730">
    <property type="entry name" value="FAD-linked oxidoreductase"/>
    <property type="match status" value="1"/>
</dbReference>
<keyword evidence="5" id="KW-0274">FAD</keyword>
<dbReference type="GO" id="GO:0035999">
    <property type="term" value="P:tetrahydrofolate interconversion"/>
    <property type="evidence" value="ECO:0007669"/>
    <property type="project" value="UniProtKB-UniPathway"/>
</dbReference>
<proteinExistence type="inferred from homology"/>
<dbReference type="GO" id="GO:0004489">
    <property type="term" value="F:methylenetetrahydrofolate reductase [NAD(P)H] activity"/>
    <property type="evidence" value="ECO:0007669"/>
    <property type="project" value="InterPro"/>
</dbReference>
<protein>
    <submittedName>
        <fullName evidence="7">Uncharacterized protein</fullName>
    </submittedName>
</protein>
<evidence type="ECO:0000256" key="3">
    <source>
        <dbReference type="ARBA" id="ARBA00006743"/>
    </source>
</evidence>
<accession>A0A382BAX8</accession>
<dbReference type="GO" id="GO:0005829">
    <property type="term" value="C:cytosol"/>
    <property type="evidence" value="ECO:0007669"/>
    <property type="project" value="TreeGrafter"/>
</dbReference>
<evidence type="ECO:0000256" key="2">
    <source>
        <dbReference type="ARBA" id="ARBA00004777"/>
    </source>
</evidence>
<dbReference type="EMBL" id="UINC01028930">
    <property type="protein sequence ID" value="SVB10804.1"/>
    <property type="molecule type" value="Genomic_DNA"/>
</dbReference>
<evidence type="ECO:0000256" key="4">
    <source>
        <dbReference type="ARBA" id="ARBA00022630"/>
    </source>
</evidence>
<keyword evidence="4" id="KW-0285">Flavoprotein</keyword>
<dbReference type="InterPro" id="IPR029041">
    <property type="entry name" value="FAD-linked_oxidoreductase-like"/>
</dbReference>
<dbReference type="GO" id="GO:0071949">
    <property type="term" value="F:FAD binding"/>
    <property type="evidence" value="ECO:0007669"/>
    <property type="project" value="TreeGrafter"/>
</dbReference>
<organism evidence="7">
    <name type="scientific">marine metagenome</name>
    <dbReference type="NCBI Taxonomy" id="408172"/>
    <lineage>
        <taxon>unclassified sequences</taxon>
        <taxon>metagenomes</taxon>
        <taxon>ecological metagenomes</taxon>
    </lineage>
</organism>
<dbReference type="Pfam" id="PF02219">
    <property type="entry name" value="MTHFR"/>
    <property type="match status" value="1"/>
</dbReference>
<name>A0A382BAX8_9ZZZZ</name>
<dbReference type="GO" id="GO:0009086">
    <property type="term" value="P:methionine biosynthetic process"/>
    <property type="evidence" value="ECO:0007669"/>
    <property type="project" value="TreeGrafter"/>
</dbReference>
<dbReference type="InterPro" id="IPR003171">
    <property type="entry name" value="Mehydrof_redctse-like"/>
</dbReference>
<dbReference type="UniPathway" id="UPA00193"/>
<evidence type="ECO:0000313" key="7">
    <source>
        <dbReference type="EMBL" id="SVB10804.1"/>
    </source>
</evidence>
<dbReference type="PANTHER" id="PTHR45754:SF3">
    <property type="entry name" value="METHYLENETETRAHYDROFOLATE REDUCTASE (NADPH)"/>
    <property type="match status" value="1"/>
</dbReference>
<sequence length="287" mass="32508">MKSVLEAINKRGRKPFLLCDFSPPKGGNADLLLESYALNPDMFMVGYAPGKSVRLNPIFAADWIHSKTKIPSIFTVSTRDMNKSAMQSLLLGAELMGLPNVLIVKGDKFSAEDLNLQSEVYDFTPTELISDVKAMNERRDFRGNELTYPTRFCIGAALDLSRDWEKESRLTKTKITRGCNFIVSQPTFDPELPSKFLSFYEKTIGEKLKIPVMWGIQMVEKDTISFVNVPKWVHQDLEAGGSSYEITIDLVKRYLEFGIDTFYLVPTIYKGGRRDYLSAQAVIEDIE</sequence>
<dbReference type="Gene3D" id="3.20.20.220">
    <property type="match status" value="1"/>
</dbReference>